<name>A0ABP3I5T3_9BACL</name>
<dbReference type="Proteomes" id="UP001500340">
    <property type="component" value="Unassembled WGS sequence"/>
</dbReference>
<dbReference type="PANTHER" id="PTHR31302">
    <property type="entry name" value="TRANSMEMBRANE PROTEIN WITH METALLOPHOSPHOESTERASE DOMAIN-RELATED"/>
    <property type="match status" value="1"/>
</dbReference>
<reference evidence="2" key="1">
    <citation type="journal article" date="2019" name="Int. J. Syst. Evol. Microbiol.">
        <title>The Global Catalogue of Microorganisms (GCM) 10K type strain sequencing project: providing services to taxonomists for standard genome sequencing and annotation.</title>
        <authorList>
            <consortium name="The Broad Institute Genomics Platform"/>
            <consortium name="The Broad Institute Genome Sequencing Center for Infectious Disease"/>
            <person name="Wu L."/>
            <person name="Ma J."/>
        </authorList>
    </citation>
    <scope>NUCLEOTIDE SEQUENCE [LARGE SCALE GENOMIC DNA]</scope>
    <source>
        <strain evidence="2">JCM 12774</strain>
    </source>
</reference>
<dbReference type="PANTHER" id="PTHR31302:SF0">
    <property type="entry name" value="TRANSMEMBRANE PROTEIN WITH METALLOPHOSPHOESTERASE DOMAIN"/>
    <property type="match status" value="1"/>
</dbReference>
<gene>
    <name evidence="1" type="ORF">GCM10008933_22380</name>
</gene>
<keyword evidence="2" id="KW-1185">Reference proteome</keyword>
<dbReference type="EMBL" id="BAAACX010000009">
    <property type="protein sequence ID" value="GAA0390976.1"/>
    <property type="molecule type" value="Genomic_DNA"/>
</dbReference>
<evidence type="ECO:0000313" key="2">
    <source>
        <dbReference type="Proteomes" id="UP001500340"/>
    </source>
</evidence>
<evidence type="ECO:0008006" key="3">
    <source>
        <dbReference type="Google" id="ProtNLM"/>
    </source>
</evidence>
<evidence type="ECO:0000313" key="1">
    <source>
        <dbReference type="EMBL" id="GAA0390976.1"/>
    </source>
</evidence>
<dbReference type="InterPro" id="IPR029052">
    <property type="entry name" value="Metallo-depent_PP-like"/>
</dbReference>
<organism evidence="1 2">
    <name type="scientific">Paenibacillus motobuensis</name>
    <dbReference type="NCBI Taxonomy" id="295324"/>
    <lineage>
        <taxon>Bacteria</taxon>
        <taxon>Bacillati</taxon>
        <taxon>Bacillota</taxon>
        <taxon>Bacilli</taxon>
        <taxon>Bacillales</taxon>
        <taxon>Paenibacillaceae</taxon>
        <taxon>Paenibacillus</taxon>
    </lineage>
</organism>
<proteinExistence type="predicted"/>
<dbReference type="SUPFAM" id="SSF56300">
    <property type="entry name" value="Metallo-dependent phosphatases"/>
    <property type="match status" value="1"/>
</dbReference>
<dbReference type="InterPro" id="IPR051158">
    <property type="entry name" value="Metallophosphoesterase_sf"/>
</dbReference>
<sequence>MPIVVMDHTPSNIEQYGENVDLVLAGHTHRGQIFPGNLITKAVFVVDYGQYQEDASSPNVIVSSGAGTWGMPMRIGSNNEIVSINLNLN</sequence>
<protein>
    <recommendedName>
        <fullName evidence="3">Calcineurin-like phosphoesterase domain-containing protein</fullName>
    </recommendedName>
</protein>
<comment type="caution">
    <text evidence="1">The sequence shown here is derived from an EMBL/GenBank/DDBJ whole genome shotgun (WGS) entry which is preliminary data.</text>
</comment>
<accession>A0ABP3I5T3</accession>